<dbReference type="InterPro" id="IPR010031">
    <property type="entry name" value="FAD_lactone_oxidase-like"/>
</dbReference>
<dbReference type="EMBL" id="LIRS01000096">
    <property type="protein sequence ID" value="KOY28472.1"/>
    <property type="molecule type" value="Genomic_DNA"/>
</dbReference>
<evidence type="ECO:0000313" key="6">
    <source>
        <dbReference type="EMBL" id="OQK01636.1"/>
    </source>
</evidence>
<gene>
    <name evidence="5" type="ORF">ACX05_18485</name>
    <name evidence="6" type="ORF">AKG60_06930</name>
</gene>
<keyword evidence="1" id="KW-0285">Flavoprotein</keyword>
<dbReference type="SUPFAM" id="SSF56176">
    <property type="entry name" value="FAD-binding/transporter-associated domain-like"/>
    <property type="match status" value="1"/>
</dbReference>
<evidence type="ECO:0000256" key="1">
    <source>
        <dbReference type="ARBA" id="ARBA00022827"/>
    </source>
</evidence>
<keyword evidence="1" id="KW-0274">FAD</keyword>
<reference evidence="4" key="1">
    <citation type="journal article" date="2008" name="Microbiol. Immunol.">
        <title>Genetic analyses of the putative O and K antigen gene clusters of pandemic Vibrio parahaemolyticus.</title>
        <authorList>
            <person name="Okura M."/>
            <person name="Osawa R."/>
            <person name="Tokunaga A."/>
            <person name="Morita M."/>
            <person name="Arakawa E."/>
            <person name="Watanabe H."/>
        </authorList>
    </citation>
    <scope>NUCLEOTIDE SEQUENCE</scope>
    <source>
        <strain evidence="4">NIID 242-200</strain>
    </source>
</reference>
<reference evidence="5 7" key="2">
    <citation type="submission" date="2015-07" db="EMBL/GenBank/DDBJ databases">
        <title>Foodborne Vibrio parahaemolyticus Isolates.</title>
        <authorList>
            <person name="Ronholm J."/>
            <person name="Petronella N."/>
            <person name="Kenwell R."/>
            <person name="Banerjee S."/>
        </authorList>
    </citation>
    <scope>NUCLEOTIDE SEQUENCE [LARGE SCALE GENOMIC DNA]</scope>
    <source>
        <strain evidence="5 7">HS-06-05</strain>
    </source>
</reference>
<protein>
    <submittedName>
        <fullName evidence="5">FAD-linked oxidase</fullName>
    </submittedName>
    <submittedName>
        <fullName evidence="4">Putative oxidoreductase,FAD-binding protein</fullName>
    </submittedName>
</protein>
<dbReference type="RefSeq" id="WP_005489660.1">
    <property type="nucleotide sequence ID" value="NZ_CANUHW010000004.1"/>
</dbReference>
<reference evidence="6 8" key="3">
    <citation type="submission" date="2015-08" db="EMBL/GenBank/DDBJ databases">
        <title>Draft Genome Sequences of Vibrio parahaemolyticus Strains.</title>
        <authorList>
            <person name="Gonzalez-Escalona N."/>
            <person name="DePaola A."/>
        </authorList>
    </citation>
    <scope>NUCLEOTIDE SEQUENCE [LARGE SCALE GENOMIC DNA]</scope>
    <source>
        <strain evidence="6 8">CFSAN001621</strain>
    </source>
</reference>
<keyword evidence="2" id="KW-0560">Oxidoreductase</keyword>
<dbReference type="PANTHER" id="PTHR43762">
    <property type="entry name" value="L-GULONOLACTONE OXIDASE"/>
    <property type="match status" value="1"/>
</dbReference>
<dbReference type="EMBL" id="AB353134">
    <property type="protein sequence ID" value="BAG50466.1"/>
    <property type="molecule type" value="Genomic_DNA"/>
</dbReference>
<name>B3IUS0_VIBPH</name>
<dbReference type="Proteomes" id="UP000191946">
    <property type="component" value="Unassembled WGS sequence"/>
</dbReference>
<sequence>MKQLTSWGNYPRIESYQHYAEKTKVPQISNVAIARGLGRSYGDSALSENVILSERLNRFSMFTESGLLTCDAGMTLGDILEKFVPKGWFLPVTPGTKFVTVGGAIASDVHGKNHHSEGCFSDHVLSMVILIDQSQIYCDREQNADLFYATCGGMGLTGVVIEATIQLKKITSSYIDQKIIKAENLETVLKLFNEHEHYTYSVAWIDCLSTGEQLGRSILMLGEHAKEGELKAHTDSPISIPFHFPSFILNKYSIQSFNFAYYHRLLKSEINNVVHYDPFFYPLDGIQNWNRMYGKEGFTQYQFVIPYSAGSEGLTKILTKIAESKQGSFLAVLKVFGESNNCPLSFPMKGYTLALDFKLDEKLFPLLEQFDAIVREFGGRLYLSKDVRMSEDMFKSGYPKWNEFQSVREKYDCINRYSSLQSKRIGL</sequence>
<dbReference type="InterPro" id="IPR036318">
    <property type="entry name" value="FAD-bd_PCMH-like_sf"/>
</dbReference>
<keyword evidence="8" id="KW-1185">Reference proteome</keyword>
<evidence type="ECO:0000313" key="4">
    <source>
        <dbReference type="EMBL" id="BAG50466.1"/>
    </source>
</evidence>
<evidence type="ECO:0000313" key="7">
    <source>
        <dbReference type="Proteomes" id="UP000037697"/>
    </source>
</evidence>
<evidence type="ECO:0000259" key="3">
    <source>
        <dbReference type="PROSITE" id="PS51387"/>
    </source>
</evidence>
<accession>B3IUS0</accession>
<dbReference type="PATRIC" id="fig|670.321.peg.2828"/>
<dbReference type="GO" id="GO:0003885">
    <property type="term" value="F:D-arabinono-1,4-lactone oxidase activity"/>
    <property type="evidence" value="ECO:0007669"/>
    <property type="project" value="InterPro"/>
</dbReference>
<feature type="domain" description="FAD-binding PCMH-type" evidence="3">
    <location>
        <begin position="1"/>
        <end position="170"/>
    </location>
</feature>
<dbReference type="GO" id="GO:0016020">
    <property type="term" value="C:membrane"/>
    <property type="evidence" value="ECO:0007669"/>
    <property type="project" value="InterPro"/>
</dbReference>
<dbReference type="Pfam" id="PF04030">
    <property type="entry name" value="ALO"/>
    <property type="match status" value="1"/>
</dbReference>
<dbReference type="Pfam" id="PF01565">
    <property type="entry name" value="FAD_binding_4"/>
    <property type="match status" value="1"/>
</dbReference>
<dbReference type="AlphaFoldDB" id="B3IUS0"/>
<dbReference type="PROSITE" id="PS51387">
    <property type="entry name" value="FAD_PCMH"/>
    <property type="match status" value="1"/>
</dbReference>
<dbReference type="Gene3D" id="3.30.465.10">
    <property type="match status" value="1"/>
</dbReference>
<proteinExistence type="predicted"/>
<dbReference type="PANTHER" id="PTHR43762:SF1">
    <property type="entry name" value="D-ARABINONO-1,4-LACTONE OXIDASE"/>
    <property type="match status" value="1"/>
</dbReference>
<dbReference type="Proteomes" id="UP000037697">
    <property type="component" value="Unassembled WGS sequence"/>
</dbReference>
<dbReference type="EMBL" id="LHQV01000010">
    <property type="protein sequence ID" value="OQK01636.1"/>
    <property type="molecule type" value="Genomic_DNA"/>
</dbReference>
<evidence type="ECO:0000313" key="8">
    <source>
        <dbReference type="Proteomes" id="UP000191946"/>
    </source>
</evidence>
<organism evidence="4">
    <name type="scientific">Vibrio parahaemolyticus</name>
    <dbReference type="NCBI Taxonomy" id="670"/>
    <lineage>
        <taxon>Bacteria</taxon>
        <taxon>Pseudomonadati</taxon>
        <taxon>Pseudomonadota</taxon>
        <taxon>Gammaproteobacteria</taxon>
        <taxon>Vibrionales</taxon>
        <taxon>Vibrionaceae</taxon>
        <taxon>Vibrio</taxon>
    </lineage>
</organism>
<dbReference type="InterPro" id="IPR016169">
    <property type="entry name" value="FAD-bd_PCMH_sub2"/>
</dbReference>
<dbReference type="GO" id="GO:0071949">
    <property type="term" value="F:FAD binding"/>
    <property type="evidence" value="ECO:0007669"/>
    <property type="project" value="InterPro"/>
</dbReference>
<dbReference type="InterPro" id="IPR007173">
    <property type="entry name" value="ALO_C"/>
</dbReference>
<evidence type="ECO:0000313" key="5">
    <source>
        <dbReference type="EMBL" id="KOY28472.1"/>
    </source>
</evidence>
<evidence type="ECO:0000256" key="2">
    <source>
        <dbReference type="ARBA" id="ARBA00023002"/>
    </source>
</evidence>
<dbReference type="InterPro" id="IPR006094">
    <property type="entry name" value="Oxid_FAD_bind_N"/>
</dbReference>
<dbReference type="InterPro" id="IPR016166">
    <property type="entry name" value="FAD-bd_PCMH"/>
</dbReference>